<dbReference type="PANTHER" id="PTHR12151">
    <property type="entry name" value="ELECTRON TRANSPORT PROTIN SCO1/SENC FAMILY MEMBER"/>
    <property type="match status" value="1"/>
</dbReference>
<evidence type="ECO:0000256" key="3">
    <source>
        <dbReference type="SAM" id="Phobius"/>
    </source>
</evidence>
<gene>
    <name evidence="4" type="ORF">CPA56_01240</name>
</gene>
<evidence type="ECO:0000256" key="2">
    <source>
        <dbReference type="SAM" id="MobiDB-lite"/>
    </source>
</evidence>
<proteinExistence type="inferred from homology"/>
<keyword evidence="3" id="KW-0472">Membrane</keyword>
<keyword evidence="3" id="KW-0812">Transmembrane</keyword>
<dbReference type="Proteomes" id="UP000765338">
    <property type="component" value="Unassembled WGS sequence"/>
</dbReference>
<keyword evidence="3" id="KW-1133">Transmembrane helix</keyword>
<feature type="region of interest" description="Disordered" evidence="2">
    <location>
        <begin position="1"/>
        <end position="29"/>
    </location>
</feature>
<evidence type="ECO:0000256" key="1">
    <source>
        <dbReference type="ARBA" id="ARBA00010996"/>
    </source>
</evidence>
<organism evidence="4 5">
    <name type="scientific">Bombella mellum</name>
    <dbReference type="NCBI Taxonomy" id="2039288"/>
    <lineage>
        <taxon>Bacteria</taxon>
        <taxon>Pseudomonadati</taxon>
        <taxon>Pseudomonadota</taxon>
        <taxon>Alphaproteobacteria</taxon>
        <taxon>Acetobacterales</taxon>
        <taxon>Acetobacteraceae</taxon>
        <taxon>Bombella</taxon>
    </lineage>
</organism>
<comment type="similarity">
    <text evidence="1">Belongs to the SCO1/2 family.</text>
</comment>
<dbReference type="InterPro" id="IPR003782">
    <property type="entry name" value="SCO1/SenC"/>
</dbReference>
<dbReference type="Pfam" id="PF02630">
    <property type="entry name" value="SCO1-SenC"/>
    <property type="match status" value="1"/>
</dbReference>
<dbReference type="InterPro" id="IPR036249">
    <property type="entry name" value="Thioredoxin-like_sf"/>
</dbReference>
<comment type="caution">
    <text evidence="4">The sequence shown here is derived from an EMBL/GenBank/DDBJ whole genome shotgun (WGS) entry which is preliminary data.</text>
</comment>
<keyword evidence="5" id="KW-1185">Reference proteome</keyword>
<evidence type="ECO:0000313" key="5">
    <source>
        <dbReference type="Proteomes" id="UP000765338"/>
    </source>
</evidence>
<name>A0ABR5ZQM4_9PROT</name>
<accession>A0ABR5ZQM4</accession>
<dbReference type="PANTHER" id="PTHR12151:SF25">
    <property type="entry name" value="LINALOOL DEHYDRATASE_ISOMERASE DOMAIN-CONTAINING PROTEIN"/>
    <property type="match status" value="1"/>
</dbReference>
<reference evidence="4 5" key="1">
    <citation type="submission" date="2017-10" db="EMBL/GenBank/DDBJ databases">
        <authorList>
            <person name="Jakob F."/>
        </authorList>
    </citation>
    <scope>NUCLEOTIDE SEQUENCE [LARGE SCALE GENOMIC DNA]</scope>
    <source>
        <strain evidence="4 5">TMW 2.1889</strain>
    </source>
</reference>
<feature type="transmembrane region" description="Helical" evidence="3">
    <location>
        <begin position="37"/>
        <end position="56"/>
    </location>
</feature>
<dbReference type="Gene3D" id="3.40.30.10">
    <property type="entry name" value="Glutaredoxin"/>
    <property type="match status" value="1"/>
</dbReference>
<dbReference type="SUPFAM" id="SSF52833">
    <property type="entry name" value="Thioredoxin-like"/>
    <property type="match status" value="1"/>
</dbReference>
<protein>
    <submittedName>
        <fullName evidence="4">SCO family protein</fullName>
    </submittedName>
</protein>
<evidence type="ECO:0000313" key="4">
    <source>
        <dbReference type="EMBL" id="MBA5726621.1"/>
    </source>
</evidence>
<sequence>MQPDRNEETGTGMTDRSKTGAGPETDPKKTTVRRAGLVVLGLIILAGLLGYGGYWLSTGADEGARVHAQGNVVGGSFRVFSLGGGMVTEGDFRGSWTIVWFVDPRCPPERCQPPLKALDQTLVTMKRKGQPVLPLVVSLDARAEDPDTLKDYVMGVAPHIFPVFATPNMTQAMTRLYHAPYALEPGQSYYQSAPSFVVMTPEGHYAGMLPVTEDAAGLTAGLEQIMARSGQNRE</sequence>
<dbReference type="EMBL" id="PDLY01000001">
    <property type="protein sequence ID" value="MBA5726621.1"/>
    <property type="molecule type" value="Genomic_DNA"/>
</dbReference>